<accession>A0A1R3H586</accession>
<dbReference type="EMBL" id="AWUE01020828">
    <property type="protein sequence ID" value="OMO65491.1"/>
    <property type="molecule type" value="Genomic_DNA"/>
</dbReference>
<keyword evidence="4" id="KW-1185">Reference proteome</keyword>
<dbReference type="SUPFAM" id="SSF56112">
    <property type="entry name" value="Protein kinase-like (PK-like)"/>
    <property type="match status" value="1"/>
</dbReference>
<name>A0A1R3H586_9ROSI</name>
<dbReference type="PANTHER" id="PTHR27003">
    <property type="entry name" value="OS07G0166700 PROTEIN"/>
    <property type="match status" value="1"/>
</dbReference>
<dbReference type="GO" id="GO:0009506">
    <property type="term" value="C:plasmodesma"/>
    <property type="evidence" value="ECO:0007669"/>
    <property type="project" value="TreeGrafter"/>
</dbReference>
<dbReference type="Gene3D" id="1.10.510.10">
    <property type="entry name" value="Transferase(Phosphotransferase) domain 1"/>
    <property type="match status" value="1"/>
</dbReference>
<gene>
    <name evidence="3" type="ORF">COLO4_31161</name>
</gene>
<dbReference type="OrthoDB" id="4062651at2759"/>
<protein>
    <recommendedName>
        <fullName evidence="2">Protein kinase domain-containing protein</fullName>
    </recommendedName>
</protein>
<dbReference type="InterPro" id="IPR001245">
    <property type="entry name" value="Ser-Thr/Tyr_kinase_cat_dom"/>
</dbReference>
<dbReference type="GO" id="GO:0004714">
    <property type="term" value="F:transmembrane receptor protein tyrosine kinase activity"/>
    <property type="evidence" value="ECO:0007669"/>
    <property type="project" value="InterPro"/>
</dbReference>
<dbReference type="InterPro" id="IPR011009">
    <property type="entry name" value="Kinase-like_dom_sf"/>
</dbReference>
<evidence type="ECO:0000313" key="3">
    <source>
        <dbReference type="EMBL" id="OMO65491.1"/>
    </source>
</evidence>
<feature type="domain" description="Protein kinase" evidence="2">
    <location>
        <begin position="1"/>
        <end position="197"/>
    </location>
</feature>
<evidence type="ECO:0000259" key="2">
    <source>
        <dbReference type="PROSITE" id="PS50011"/>
    </source>
</evidence>
<dbReference type="Pfam" id="PF07714">
    <property type="entry name" value="PK_Tyr_Ser-Thr"/>
    <property type="match status" value="1"/>
</dbReference>
<dbReference type="PROSITE" id="PS50011">
    <property type="entry name" value="PROTEIN_KINASE_DOM"/>
    <property type="match status" value="1"/>
</dbReference>
<dbReference type="GO" id="GO:0005524">
    <property type="term" value="F:ATP binding"/>
    <property type="evidence" value="ECO:0007669"/>
    <property type="project" value="InterPro"/>
</dbReference>
<organism evidence="3 4">
    <name type="scientific">Corchorus olitorius</name>
    <dbReference type="NCBI Taxonomy" id="93759"/>
    <lineage>
        <taxon>Eukaryota</taxon>
        <taxon>Viridiplantae</taxon>
        <taxon>Streptophyta</taxon>
        <taxon>Embryophyta</taxon>
        <taxon>Tracheophyta</taxon>
        <taxon>Spermatophyta</taxon>
        <taxon>Magnoliopsida</taxon>
        <taxon>eudicotyledons</taxon>
        <taxon>Gunneridae</taxon>
        <taxon>Pentapetalae</taxon>
        <taxon>rosids</taxon>
        <taxon>malvids</taxon>
        <taxon>Malvales</taxon>
        <taxon>Malvaceae</taxon>
        <taxon>Grewioideae</taxon>
        <taxon>Apeibeae</taxon>
        <taxon>Corchorus</taxon>
    </lineage>
</organism>
<sequence length="197" mass="22058">MSFFVRGGWFEALINLQSTKANALTLLLLRLENYPKSQQRDGEKSNSDSSKRSALPDDTCRTIDDGNNGTKAVAVKRYENGLLSENVTKFFRNEVIGLCQLRHPNLVSLVGFCEDQNEMIVVYEFVSRGTLSDHLHGYVPLSWKQRLEICIGAARGLHYLHTGAKYPLLHGHIKSLNILLDENLTSKLGGFAFSKMG</sequence>
<dbReference type="PANTHER" id="PTHR27003:SF278">
    <property type="entry name" value="RECEPTOR-LIKE PROTEIN KINASE ANXUR2"/>
    <property type="match status" value="1"/>
</dbReference>
<feature type="region of interest" description="Disordered" evidence="1">
    <location>
        <begin position="38"/>
        <end position="63"/>
    </location>
</feature>
<dbReference type="InterPro" id="IPR000719">
    <property type="entry name" value="Prot_kinase_dom"/>
</dbReference>
<reference evidence="4" key="1">
    <citation type="submission" date="2013-09" db="EMBL/GenBank/DDBJ databases">
        <title>Corchorus olitorius genome sequencing.</title>
        <authorList>
            <person name="Alam M."/>
            <person name="Haque M.S."/>
            <person name="Islam M.S."/>
            <person name="Emdad E.M."/>
            <person name="Islam M.M."/>
            <person name="Ahmed B."/>
            <person name="Halim A."/>
            <person name="Hossen Q.M.M."/>
            <person name="Hossain M.Z."/>
            <person name="Ahmed R."/>
            <person name="Khan M.M."/>
            <person name="Islam R."/>
            <person name="Rashid M.M."/>
            <person name="Khan S.A."/>
            <person name="Rahman M.S."/>
            <person name="Alam M."/>
            <person name="Yahiya A.S."/>
            <person name="Khan M.S."/>
            <person name="Azam M.S."/>
            <person name="Haque T."/>
            <person name="Lashkar M.Z.H."/>
            <person name="Akhand A.I."/>
            <person name="Morshed G."/>
            <person name="Roy S."/>
            <person name="Uddin K.S."/>
            <person name="Rabeya T."/>
            <person name="Hossain A.S."/>
            <person name="Chowdhury A."/>
            <person name="Snigdha A.R."/>
            <person name="Mortoza M.S."/>
            <person name="Matin S.A."/>
            <person name="Hoque S.M.E."/>
            <person name="Islam M.K."/>
            <person name="Roy D.K."/>
            <person name="Haider R."/>
            <person name="Moosa M.M."/>
            <person name="Elias S.M."/>
            <person name="Hasan A.M."/>
            <person name="Jahan S."/>
            <person name="Shafiuddin M."/>
            <person name="Mahmood N."/>
            <person name="Shommy N.S."/>
        </authorList>
    </citation>
    <scope>NUCLEOTIDE SEQUENCE [LARGE SCALE GENOMIC DNA]</scope>
    <source>
        <strain evidence="4">cv. O-4</strain>
    </source>
</reference>
<evidence type="ECO:0000313" key="4">
    <source>
        <dbReference type="Proteomes" id="UP000187203"/>
    </source>
</evidence>
<dbReference type="GO" id="GO:0005886">
    <property type="term" value="C:plasma membrane"/>
    <property type="evidence" value="ECO:0007669"/>
    <property type="project" value="TreeGrafter"/>
</dbReference>
<dbReference type="Proteomes" id="UP000187203">
    <property type="component" value="Unassembled WGS sequence"/>
</dbReference>
<dbReference type="STRING" id="93759.A0A1R3H586"/>
<dbReference type="AlphaFoldDB" id="A0A1R3H586"/>
<evidence type="ECO:0000256" key="1">
    <source>
        <dbReference type="SAM" id="MobiDB-lite"/>
    </source>
</evidence>
<dbReference type="InterPro" id="IPR045272">
    <property type="entry name" value="ANXUR1/2-like"/>
</dbReference>
<comment type="caution">
    <text evidence="3">The sequence shown here is derived from an EMBL/GenBank/DDBJ whole genome shotgun (WGS) entry which is preliminary data.</text>
</comment>
<proteinExistence type="predicted"/>